<evidence type="ECO:0000259" key="5">
    <source>
        <dbReference type="PROSITE" id="PS51371"/>
    </source>
</evidence>
<dbReference type="SUPFAM" id="SSF54631">
    <property type="entry name" value="CBS-domain pair"/>
    <property type="match status" value="1"/>
</dbReference>
<evidence type="ECO:0000256" key="1">
    <source>
        <dbReference type="ARBA" id="ARBA00022553"/>
    </source>
</evidence>
<feature type="domain" description="Response regulatory" evidence="4">
    <location>
        <begin position="5"/>
        <end position="118"/>
    </location>
</feature>
<proteinExistence type="predicted"/>
<reference evidence="6 7" key="1">
    <citation type="submission" date="2024-03" db="EMBL/GenBank/DDBJ databases">
        <title>Phenotype and Genome Characterization of a Sulfate-Reducing Bacterium Pseudodesulfovibrio sp. strain 5S69, isolated from Petroleum Reservoir in Tatarstan (Russia).</title>
        <authorList>
            <person name="Bidzhieva S.K."/>
            <person name="Kadnikov V."/>
            <person name="Tourova T.P."/>
            <person name="Samigullina S.R."/>
            <person name="Sokolova D.S."/>
            <person name="Poltaraus A.B."/>
            <person name="Avtukh A.N."/>
            <person name="Tereshina V.M."/>
            <person name="Mardanov A.V."/>
            <person name="Nazina T.N."/>
        </authorList>
    </citation>
    <scope>NUCLEOTIDE SEQUENCE [LARGE SCALE GENOMIC DNA]</scope>
    <source>
        <strain evidence="6 7">5S69</strain>
    </source>
</reference>
<dbReference type="Pfam" id="PF00072">
    <property type="entry name" value="Response_reg"/>
    <property type="match status" value="1"/>
</dbReference>
<dbReference type="PANTHER" id="PTHR44591">
    <property type="entry name" value="STRESS RESPONSE REGULATOR PROTEIN 1"/>
    <property type="match status" value="1"/>
</dbReference>
<organism evidence="6 7">
    <name type="scientific">Pseudodesulfovibrio methanolicus</name>
    <dbReference type="NCBI Taxonomy" id="3126690"/>
    <lineage>
        <taxon>Bacteria</taxon>
        <taxon>Pseudomonadati</taxon>
        <taxon>Thermodesulfobacteriota</taxon>
        <taxon>Desulfovibrionia</taxon>
        <taxon>Desulfovibrionales</taxon>
        <taxon>Desulfovibrionaceae</taxon>
    </lineage>
</organism>
<keyword evidence="3" id="KW-0129">CBS domain</keyword>
<dbReference type="Gene3D" id="3.40.50.2300">
    <property type="match status" value="1"/>
</dbReference>
<accession>A0ABZ2IVQ5</accession>
<dbReference type="Pfam" id="PF00571">
    <property type="entry name" value="CBS"/>
    <property type="match status" value="2"/>
</dbReference>
<dbReference type="InterPro" id="IPR001789">
    <property type="entry name" value="Sig_transdc_resp-reg_receiver"/>
</dbReference>
<feature type="domain" description="CBS" evidence="5">
    <location>
        <begin position="135"/>
        <end position="211"/>
    </location>
</feature>
<dbReference type="InterPro" id="IPR046342">
    <property type="entry name" value="CBS_dom_sf"/>
</dbReference>
<evidence type="ECO:0000313" key="6">
    <source>
        <dbReference type="EMBL" id="WWX22138.1"/>
    </source>
</evidence>
<dbReference type="PROSITE" id="PS51371">
    <property type="entry name" value="CBS"/>
    <property type="match status" value="1"/>
</dbReference>
<evidence type="ECO:0000256" key="3">
    <source>
        <dbReference type="PROSITE-ProRule" id="PRU00703"/>
    </source>
</evidence>
<evidence type="ECO:0000259" key="4">
    <source>
        <dbReference type="PROSITE" id="PS50110"/>
    </source>
</evidence>
<gene>
    <name evidence="6" type="ORF">V8V93_17040</name>
</gene>
<keyword evidence="1 2" id="KW-0597">Phosphoprotein</keyword>
<dbReference type="EMBL" id="CP146609">
    <property type="protein sequence ID" value="WWX22138.1"/>
    <property type="molecule type" value="Genomic_DNA"/>
</dbReference>
<dbReference type="Gene3D" id="3.10.580.10">
    <property type="entry name" value="CBS-domain"/>
    <property type="match status" value="1"/>
</dbReference>
<dbReference type="InterPro" id="IPR000644">
    <property type="entry name" value="CBS_dom"/>
</dbReference>
<dbReference type="CDD" id="cd02205">
    <property type="entry name" value="CBS_pair_SF"/>
    <property type="match status" value="1"/>
</dbReference>
<feature type="modified residue" description="4-aspartylphosphate" evidence="2">
    <location>
        <position position="53"/>
    </location>
</feature>
<sequence>MVKIKVLMVDDEERFRTTTAKILARKGFDTILAASGEEALEKLAEKPDVVILDVKMGGLDGHETLKLIKDKLPELPVIMLTGHGDMPGAKKALDTGAFDYLAKPCDVDLLSTKVQDAFEYATKAPYVEKLAKGIMIPLDEYTQIPLNSTVRDAIKALEESMRHLLATDRLMDTGHRSVVVINPDNTVAGLLSPLDLIDAIRPGYLSAPKPSMADSLQYSTMFWQGLFSSRVKEIMGNPVRDIMSDTIPVIDADANLMDVANTMITLPARRMLVREGGKDIGIVREQELFYEIAKIISSS</sequence>
<dbReference type="RefSeq" id="WP_338667826.1">
    <property type="nucleotide sequence ID" value="NZ_CP146609.1"/>
</dbReference>
<dbReference type="InterPro" id="IPR050595">
    <property type="entry name" value="Bact_response_regulator"/>
</dbReference>
<evidence type="ECO:0000313" key="7">
    <source>
        <dbReference type="Proteomes" id="UP001385389"/>
    </source>
</evidence>
<dbReference type="SMART" id="SM00448">
    <property type="entry name" value="REC"/>
    <property type="match status" value="1"/>
</dbReference>
<keyword evidence="7" id="KW-1185">Reference proteome</keyword>
<dbReference type="SUPFAM" id="SSF52172">
    <property type="entry name" value="CheY-like"/>
    <property type="match status" value="1"/>
</dbReference>
<evidence type="ECO:0000256" key="2">
    <source>
        <dbReference type="PROSITE-ProRule" id="PRU00169"/>
    </source>
</evidence>
<dbReference type="PANTHER" id="PTHR44591:SF3">
    <property type="entry name" value="RESPONSE REGULATORY DOMAIN-CONTAINING PROTEIN"/>
    <property type="match status" value="1"/>
</dbReference>
<dbReference type="PROSITE" id="PS50110">
    <property type="entry name" value="RESPONSE_REGULATORY"/>
    <property type="match status" value="1"/>
</dbReference>
<name>A0ABZ2IVQ5_9BACT</name>
<dbReference type="InterPro" id="IPR011006">
    <property type="entry name" value="CheY-like_superfamily"/>
</dbReference>
<dbReference type="Proteomes" id="UP001385389">
    <property type="component" value="Chromosome"/>
</dbReference>
<protein>
    <submittedName>
        <fullName evidence="6">Response regulator</fullName>
    </submittedName>
</protein>